<name>A0A8T2FJT5_9BRAS</name>
<reference evidence="1 2" key="1">
    <citation type="submission" date="2020-12" db="EMBL/GenBank/DDBJ databases">
        <title>Concerted genomic and epigenomic changes stabilize Arabidopsis allopolyploids.</title>
        <authorList>
            <person name="Chen Z."/>
        </authorList>
    </citation>
    <scope>NUCLEOTIDE SEQUENCE [LARGE SCALE GENOMIC DNA]</scope>
    <source>
        <strain evidence="1">Allo738</strain>
        <tissue evidence="1">Leaf</tissue>
    </source>
</reference>
<dbReference type="AlphaFoldDB" id="A0A8T2FJT5"/>
<proteinExistence type="predicted"/>
<dbReference type="EMBL" id="JAEFBK010000002">
    <property type="protein sequence ID" value="KAG7636357.1"/>
    <property type="molecule type" value="Genomic_DNA"/>
</dbReference>
<evidence type="ECO:0000313" key="2">
    <source>
        <dbReference type="Proteomes" id="UP000694240"/>
    </source>
</evidence>
<accession>A0A8T2FJT5</accession>
<comment type="caution">
    <text evidence="1">The sequence shown here is derived from an EMBL/GenBank/DDBJ whole genome shotgun (WGS) entry which is preliminary data.</text>
</comment>
<gene>
    <name evidence="1" type="ORF">ISN45_At02g010040</name>
</gene>
<protein>
    <submittedName>
        <fullName evidence="1">Uncharacterized protein</fullName>
    </submittedName>
</protein>
<organism evidence="1 2">
    <name type="scientific">Arabidopsis thaliana x Arabidopsis arenosa</name>
    <dbReference type="NCBI Taxonomy" id="1240361"/>
    <lineage>
        <taxon>Eukaryota</taxon>
        <taxon>Viridiplantae</taxon>
        <taxon>Streptophyta</taxon>
        <taxon>Embryophyta</taxon>
        <taxon>Tracheophyta</taxon>
        <taxon>Spermatophyta</taxon>
        <taxon>Magnoliopsida</taxon>
        <taxon>eudicotyledons</taxon>
        <taxon>Gunneridae</taxon>
        <taxon>Pentapetalae</taxon>
        <taxon>rosids</taxon>
        <taxon>malvids</taxon>
        <taxon>Brassicales</taxon>
        <taxon>Brassicaceae</taxon>
        <taxon>Camelineae</taxon>
        <taxon>Arabidopsis</taxon>
    </lineage>
</organism>
<keyword evidence="2" id="KW-1185">Reference proteome</keyword>
<dbReference type="Proteomes" id="UP000694240">
    <property type="component" value="Chromosome 2"/>
</dbReference>
<sequence>MASYELISEDVIAKVNQTRKNLYELAEVIKKDRQLSNRSESDDMLAVLAGSQRKIDQIEKNIKETNKYYLYLNKEIEADDTLVSEEVMEKNMCALAVIYKNS</sequence>
<evidence type="ECO:0000313" key="1">
    <source>
        <dbReference type="EMBL" id="KAG7636357.1"/>
    </source>
</evidence>